<evidence type="ECO:0000313" key="2">
    <source>
        <dbReference type="Proteomes" id="UP000515788"/>
    </source>
</evidence>
<evidence type="ECO:0008006" key="3">
    <source>
        <dbReference type="Google" id="ProtNLM"/>
    </source>
</evidence>
<dbReference type="Proteomes" id="UP000515788">
    <property type="component" value="Chromosome 1"/>
</dbReference>
<name>A0A7G3ZAD4_9SACH</name>
<sequence length="238" mass="26750">MLCLRNIVKYRTRLSSRNLPSCLGGTAIYNGVGIRSYASPTAGKKTEDAPSFKKIFLVAILGTLVFMQTANSLDKNKPKTSYSEEEFENVMSGLKRRVSLFPAGALEVKLIPRTSEEILKKVREGSEIVIEPKEVVEYFRGQKDGTYEALLEEVKSKHGADYFEKLPNGMLVMLIGKYMKEKCRTNDRVIIADFPHSIADAIKFENDVCTVSKVVTDKANANSEVCQYYETVRKVQQV</sequence>
<protein>
    <recommendedName>
        <fullName evidence="3">Altered inheritance of mitochondria protein 36, mitochondrial</fullName>
    </recommendedName>
</protein>
<dbReference type="AlphaFoldDB" id="A0A7G3ZAD4"/>
<evidence type="ECO:0000313" key="1">
    <source>
        <dbReference type="EMBL" id="QLL30470.1"/>
    </source>
</evidence>
<gene>
    <name evidence="1" type="ORF">HG536_0A02870</name>
</gene>
<dbReference type="RefSeq" id="XP_037137145.1">
    <property type="nucleotide sequence ID" value="XM_037281250.1"/>
</dbReference>
<proteinExistence type="predicted"/>
<dbReference type="GeneID" id="59323567"/>
<dbReference type="KEGG" id="tgb:HG536_0A02870"/>
<reference evidence="1 2" key="1">
    <citation type="submission" date="2020-06" db="EMBL/GenBank/DDBJ databases">
        <title>The yeast mating-type switching endonuclease HO is a domesticated member of an unorthodox homing genetic element family.</title>
        <authorList>
            <person name="Coughlan A.Y."/>
            <person name="Lombardi L."/>
            <person name="Braun-Galleani S."/>
            <person name="Martos A.R."/>
            <person name="Galeote V."/>
            <person name="Bigey F."/>
            <person name="Dequin S."/>
            <person name="Byrne K.P."/>
            <person name="Wolfe K.H."/>
        </authorList>
    </citation>
    <scope>NUCLEOTIDE SEQUENCE [LARGE SCALE GENOMIC DNA]</scope>
    <source>
        <strain evidence="1 2">CBS764</strain>
    </source>
</reference>
<organism evidence="1 2">
    <name type="scientific">Torulaspora globosa</name>
    <dbReference type="NCBI Taxonomy" id="48254"/>
    <lineage>
        <taxon>Eukaryota</taxon>
        <taxon>Fungi</taxon>
        <taxon>Dikarya</taxon>
        <taxon>Ascomycota</taxon>
        <taxon>Saccharomycotina</taxon>
        <taxon>Saccharomycetes</taxon>
        <taxon>Saccharomycetales</taxon>
        <taxon>Saccharomycetaceae</taxon>
        <taxon>Torulaspora</taxon>
    </lineage>
</organism>
<dbReference type="OrthoDB" id="4081130at2759"/>
<dbReference type="EMBL" id="CP059246">
    <property type="protein sequence ID" value="QLL30470.1"/>
    <property type="molecule type" value="Genomic_DNA"/>
</dbReference>
<keyword evidence="2" id="KW-1185">Reference proteome</keyword>
<accession>A0A7G3ZAD4</accession>